<protein>
    <recommendedName>
        <fullName evidence="8">Cytidylate kinase</fullName>
        <shortName evidence="8">CK</shortName>
        <ecNumber evidence="8">2.7.4.25</ecNumber>
    </recommendedName>
    <alternativeName>
        <fullName evidence="8">Cytidine monophosphate kinase</fullName>
        <shortName evidence="8">CMP kinase</shortName>
    </alternativeName>
</protein>
<dbReference type="GO" id="GO:0036431">
    <property type="term" value="F:dCMP kinase activity"/>
    <property type="evidence" value="ECO:0007669"/>
    <property type="project" value="InterPro"/>
</dbReference>
<dbReference type="GO" id="GO:0006220">
    <property type="term" value="P:pyrimidine nucleotide metabolic process"/>
    <property type="evidence" value="ECO:0007669"/>
    <property type="project" value="UniProtKB-UniRule"/>
</dbReference>
<dbReference type="SUPFAM" id="SSF52540">
    <property type="entry name" value="P-loop containing nucleoside triphosphate hydrolases"/>
    <property type="match status" value="1"/>
</dbReference>
<dbReference type="GO" id="GO:0015949">
    <property type="term" value="P:nucleobase-containing small molecule interconversion"/>
    <property type="evidence" value="ECO:0007669"/>
    <property type="project" value="TreeGrafter"/>
</dbReference>
<dbReference type="InterPro" id="IPR027417">
    <property type="entry name" value="P-loop_NTPase"/>
</dbReference>
<accession>A0A942A2U3</accession>
<dbReference type="Proteomes" id="UP000722750">
    <property type="component" value="Unassembled WGS sequence"/>
</dbReference>
<evidence type="ECO:0000313" key="11">
    <source>
        <dbReference type="Proteomes" id="UP000722750"/>
    </source>
</evidence>
<comment type="similarity">
    <text evidence="1 8">Belongs to the cytidylate kinase family. Type 1 subfamily.</text>
</comment>
<dbReference type="EC" id="2.7.4.25" evidence="8"/>
<evidence type="ECO:0000313" key="10">
    <source>
        <dbReference type="EMBL" id="MBS1259560.1"/>
    </source>
</evidence>
<dbReference type="EMBL" id="JAANXD010000100">
    <property type="protein sequence ID" value="MBS1259560.1"/>
    <property type="molecule type" value="Genomic_DNA"/>
</dbReference>
<dbReference type="GO" id="GO:0005524">
    <property type="term" value="F:ATP binding"/>
    <property type="evidence" value="ECO:0007669"/>
    <property type="project" value="UniProtKB-UniRule"/>
</dbReference>
<evidence type="ECO:0000256" key="1">
    <source>
        <dbReference type="ARBA" id="ARBA00009427"/>
    </source>
</evidence>
<keyword evidence="5 8" id="KW-0067">ATP-binding</keyword>
<evidence type="ECO:0000256" key="4">
    <source>
        <dbReference type="ARBA" id="ARBA00022777"/>
    </source>
</evidence>
<dbReference type="PANTHER" id="PTHR21299">
    <property type="entry name" value="CYTIDYLATE KINASE/PANTOATE-BETA-ALANINE LIGASE"/>
    <property type="match status" value="1"/>
</dbReference>
<evidence type="ECO:0000256" key="7">
    <source>
        <dbReference type="ARBA" id="ARBA00048478"/>
    </source>
</evidence>
<dbReference type="AlphaFoldDB" id="A0A942A2U3"/>
<evidence type="ECO:0000256" key="8">
    <source>
        <dbReference type="HAMAP-Rule" id="MF_00238"/>
    </source>
</evidence>
<gene>
    <name evidence="8" type="primary">cmk</name>
    <name evidence="10" type="ORF">MAG551_02633</name>
</gene>
<keyword evidence="8" id="KW-0963">Cytoplasm</keyword>
<evidence type="ECO:0000256" key="6">
    <source>
        <dbReference type="ARBA" id="ARBA00047615"/>
    </source>
</evidence>
<proteinExistence type="inferred from homology"/>
<evidence type="ECO:0000256" key="5">
    <source>
        <dbReference type="ARBA" id="ARBA00022840"/>
    </source>
</evidence>
<comment type="caution">
    <text evidence="10">The sequence shown here is derived from an EMBL/GenBank/DDBJ whole genome shotgun (WGS) entry which is preliminary data.</text>
</comment>
<keyword evidence="2 8" id="KW-0808">Transferase</keyword>
<evidence type="ECO:0000256" key="3">
    <source>
        <dbReference type="ARBA" id="ARBA00022741"/>
    </source>
</evidence>
<feature type="binding site" evidence="8">
    <location>
        <begin position="7"/>
        <end position="15"/>
    </location>
    <ligand>
        <name>ATP</name>
        <dbReference type="ChEBI" id="CHEBI:30616"/>
    </ligand>
</feature>
<keyword evidence="4 8" id="KW-0418">Kinase</keyword>
<dbReference type="Gene3D" id="3.40.50.300">
    <property type="entry name" value="P-loop containing nucleotide triphosphate hydrolases"/>
    <property type="match status" value="1"/>
</dbReference>
<dbReference type="Pfam" id="PF02224">
    <property type="entry name" value="Cytidylate_kin"/>
    <property type="match status" value="1"/>
</dbReference>
<comment type="subcellular location">
    <subcellularLocation>
        <location evidence="8">Cytoplasm</location>
    </subcellularLocation>
</comment>
<dbReference type="CDD" id="cd02020">
    <property type="entry name" value="CMPK"/>
    <property type="match status" value="1"/>
</dbReference>
<dbReference type="NCBIfam" id="TIGR00017">
    <property type="entry name" value="cmk"/>
    <property type="match status" value="1"/>
</dbReference>
<keyword evidence="3 8" id="KW-0547">Nucleotide-binding</keyword>
<evidence type="ECO:0000256" key="2">
    <source>
        <dbReference type="ARBA" id="ARBA00022679"/>
    </source>
</evidence>
<comment type="catalytic activity">
    <reaction evidence="7 8">
        <text>CMP + ATP = CDP + ADP</text>
        <dbReference type="Rhea" id="RHEA:11600"/>
        <dbReference type="ChEBI" id="CHEBI:30616"/>
        <dbReference type="ChEBI" id="CHEBI:58069"/>
        <dbReference type="ChEBI" id="CHEBI:60377"/>
        <dbReference type="ChEBI" id="CHEBI:456216"/>
        <dbReference type="EC" id="2.7.4.25"/>
    </reaction>
</comment>
<dbReference type="GO" id="GO:0005829">
    <property type="term" value="C:cytosol"/>
    <property type="evidence" value="ECO:0007669"/>
    <property type="project" value="TreeGrafter"/>
</dbReference>
<dbReference type="HAMAP" id="MF_00238">
    <property type="entry name" value="Cytidyl_kinase_type1"/>
    <property type="match status" value="1"/>
</dbReference>
<feature type="domain" description="Cytidylate kinase" evidence="9">
    <location>
        <begin position="3"/>
        <end position="215"/>
    </location>
</feature>
<organism evidence="10 11">
    <name type="scientific">Candidatus Scalindua arabica</name>
    <dbReference type="NCBI Taxonomy" id="1127984"/>
    <lineage>
        <taxon>Bacteria</taxon>
        <taxon>Pseudomonadati</taxon>
        <taxon>Planctomycetota</taxon>
        <taxon>Candidatus Brocadiia</taxon>
        <taxon>Candidatus Brocadiales</taxon>
        <taxon>Candidatus Scalinduaceae</taxon>
        <taxon>Candidatus Scalindua</taxon>
    </lineage>
</organism>
<dbReference type="InterPro" id="IPR003136">
    <property type="entry name" value="Cytidylate_kin"/>
</dbReference>
<dbReference type="PANTHER" id="PTHR21299:SF2">
    <property type="entry name" value="CYTIDYLATE KINASE"/>
    <property type="match status" value="1"/>
</dbReference>
<dbReference type="InterPro" id="IPR011994">
    <property type="entry name" value="Cytidylate_kinase_dom"/>
</dbReference>
<reference evidence="10" key="1">
    <citation type="journal article" date="2021" name="ISME J.">
        <title>Fine-scale metabolic discontinuity in a stratified prokaryote microbiome of a Red Sea deep halocline.</title>
        <authorList>
            <person name="Michoud G."/>
            <person name="Ngugi D.K."/>
            <person name="Barozzi A."/>
            <person name="Merlino G."/>
            <person name="Calleja M.L."/>
            <person name="Delgado-Huertas A."/>
            <person name="Moran X.A.G."/>
            <person name="Daffonchio D."/>
        </authorList>
    </citation>
    <scope>NUCLEOTIDE SEQUENCE</scope>
    <source>
        <strain evidence="10">SuakinDeep_MAG55_1</strain>
    </source>
</reference>
<comment type="catalytic activity">
    <reaction evidence="6 8">
        <text>dCMP + ATP = dCDP + ADP</text>
        <dbReference type="Rhea" id="RHEA:25094"/>
        <dbReference type="ChEBI" id="CHEBI:30616"/>
        <dbReference type="ChEBI" id="CHEBI:57566"/>
        <dbReference type="ChEBI" id="CHEBI:58593"/>
        <dbReference type="ChEBI" id="CHEBI:456216"/>
        <dbReference type="EC" id="2.7.4.25"/>
    </reaction>
</comment>
<name>A0A942A2U3_9BACT</name>
<sequence length="222" mass="24905">MIIAIDGPAGSGKSTAAKRLAERLGFTYLDSGAMYRAFTWKARSAGIDFSDKEGLLKLVNETDIRIDCSANGSEVFVDGVNVTGEIRQPSITENIHHVSGLEFVRKKMVKLQRDFARGKDIVAEGRDMCTVVFPDADKKIYMDADIRERAKRRHSELETCDDESDIDNVAEDLSQRDHRDSTRQFAPLKRVPDAFYLDTTNMNAEGVVDILIKEIGREQQTD</sequence>
<evidence type="ECO:0000259" key="9">
    <source>
        <dbReference type="Pfam" id="PF02224"/>
    </source>
</evidence>